<evidence type="ECO:0000256" key="8">
    <source>
        <dbReference type="ARBA" id="ARBA00022691"/>
    </source>
</evidence>
<dbReference type="InterPro" id="IPR000682">
    <property type="entry name" value="PCMT"/>
</dbReference>
<evidence type="ECO:0000256" key="10">
    <source>
        <dbReference type="ARBA" id="ARBA00031323"/>
    </source>
</evidence>
<evidence type="ECO:0000256" key="11">
    <source>
        <dbReference type="ARBA" id="ARBA00031350"/>
    </source>
</evidence>
<proteinExistence type="inferred from homology"/>
<evidence type="ECO:0000256" key="1">
    <source>
        <dbReference type="ARBA" id="ARBA00004496"/>
    </source>
</evidence>
<protein>
    <recommendedName>
        <fullName evidence="4">Protein-L-isoaspartate O-methyltransferase</fullName>
        <ecNumber evidence="3">2.1.1.77</ecNumber>
    </recommendedName>
    <alternativeName>
        <fullName evidence="11">L-isoaspartyl protein carboxyl methyltransferase</fullName>
    </alternativeName>
    <alternativeName>
        <fullName evidence="9">Protein L-isoaspartyl methyltransferase</fullName>
    </alternativeName>
    <alternativeName>
        <fullName evidence="10">Protein-beta-aspartate methyltransferase</fullName>
    </alternativeName>
</protein>
<evidence type="ECO:0000256" key="3">
    <source>
        <dbReference type="ARBA" id="ARBA00011890"/>
    </source>
</evidence>
<dbReference type="GO" id="GO:0032259">
    <property type="term" value="P:methylation"/>
    <property type="evidence" value="ECO:0007669"/>
    <property type="project" value="UniProtKB-KW"/>
</dbReference>
<evidence type="ECO:0000313" key="12">
    <source>
        <dbReference type="EMBL" id="MBA8931718.1"/>
    </source>
</evidence>
<evidence type="ECO:0000256" key="5">
    <source>
        <dbReference type="ARBA" id="ARBA00022490"/>
    </source>
</evidence>
<evidence type="ECO:0000256" key="9">
    <source>
        <dbReference type="ARBA" id="ARBA00030757"/>
    </source>
</evidence>
<evidence type="ECO:0000256" key="6">
    <source>
        <dbReference type="ARBA" id="ARBA00022603"/>
    </source>
</evidence>
<dbReference type="EMBL" id="JACJID010000009">
    <property type="protein sequence ID" value="MBA8931718.1"/>
    <property type="molecule type" value="Genomic_DNA"/>
</dbReference>
<comment type="subcellular location">
    <subcellularLocation>
        <location evidence="1">Cytoplasm</location>
    </subcellularLocation>
</comment>
<accession>A0ABR6BXS8</accession>
<reference evidence="12 13" key="1">
    <citation type="submission" date="2020-08" db="EMBL/GenBank/DDBJ databases">
        <title>Genomic Encyclopedia of Archaeal and Bacterial Type Strains, Phase II (KMG-II): from individual species to whole genera.</title>
        <authorList>
            <person name="Goeker M."/>
        </authorList>
    </citation>
    <scope>NUCLEOTIDE SEQUENCE [LARGE SCALE GENOMIC DNA]</scope>
    <source>
        <strain evidence="12 13">DSM 43850</strain>
    </source>
</reference>
<evidence type="ECO:0000256" key="7">
    <source>
        <dbReference type="ARBA" id="ARBA00022679"/>
    </source>
</evidence>
<keyword evidence="6 12" id="KW-0489">Methyltransferase</keyword>
<dbReference type="Pfam" id="PF01135">
    <property type="entry name" value="PCMT"/>
    <property type="match status" value="1"/>
</dbReference>
<dbReference type="Gene3D" id="3.40.50.150">
    <property type="entry name" value="Vaccinia Virus protein VP39"/>
    <property type="match status" value="1"/>
</dbReference>
<dbReference type="InterPro" id="IPR029063">
    <property type="entry name" value="SAM-dependent_MTases_sf"/>
</dbReference>
<dbReference type="PANTHER" id="PTHR11579:SF0">
    <property type="entry name" value="PROTEIN-L-ISOASPARTATE(D-ASPARTATE) O-METHYLTRANSFERASE"/>
    <property type="match status" value="1"/>
</dbReference>
<keyword evidence="13" id="KW-1185">Reference proteome</keyword>
<dbReference type="EC" id="2.1.1.77" evidence="3"/>
<comment type="similarity">
    <text evidence="2">Belongs to the methyltransferase superfamily. L-isoaspartyl/D-aspartyl protein methyltransferase family.</text>
</comment>
<dbReference type="CDD" id="cd02440">
    <property type="entry name" value="AdoMet_MTases"/>
    <property type="match status" value="1"/>
</dbReference>
<name>A0ABR6BXS8_9PSEU</name>
<dbReference type="PANTHER" id="PTHR11579">
    <property type="entry name" value="PROTEIN-L-ISOASPARTATE O-METHYLTRANSFERASE"/>
    <property type="match status" value="1"/>
</dbReference>
<organism evidence="12 13">
    <name type="scientific">Kutzneria viridogrisea</name>
    <dbReference type="NCBI Taxonomy" id="47990"/>
    <lineage>
        <taxon>Bacteria</taxon>
        <taxon>Bacillati</taxon>
        <taxon>Actinomycetota</taxon>
        <taxon>Actinomycetes</taxon>
        <taxon>Pseudonocardiales</taxon>
        <taxon>Pseudonocardiaceae</taxon>
        <taxon>Kutzneria</taxon>
    </lineage>
</organism>
<comment type="caution">
    <text evidence="12">The sequence shown here is derived from an EMBL/GenBank/DDBJ whole genome shotgun (WGS) entry which is preliminary data.</text>
</comment>
<evidence type="ECO:0000256" key="2">
    <source>
        <dbReference type="ARBA" id="ARBA00005369"/>
    </source>
</evidence>
<dbReference type="SUPFAM" id="SSF53335">
    <property type="entry name" value="S-adenosyl-L-methionine-dependent methyltransferases"/>
    <property type="match status" value="1"/>
</dbReference>
<evidence type="ECO:0000313" key="13">
    <source>
        <dbReference type="Proteomes" id="UP000517916"/>
    </source>
</evidence>
<keyword evidence="5" id="KW-0963">Cytoplasm</keyword>
<dbReference type="Proteomes" id="UP000517916">
    <property type="component" value="Unassembled WGS sequence"/>
</dbReference>
<dbReference type="RefSeq" id="WP_182840439.1">
    <property type="nucleotide sequence ID" value="NZ_BAAABQ010000089.1"/>
</dbReference>
<keyword evidence="7" id="KW-0808">Transferase</keyword>
<keyword evidence="8" id="KW-0949">S-adenosyl-L-methionine</keyword>
<gene>
    <name evidence="12" type="ORF">BC739_008970</name>
</gene>
<evidence type="ECO:0000256" key="4">
    <source>
        <dbReference type="ARBA" id="ARBA00013346"/>
    </source>
</evidence>
<dbReference type="GO" id="GO:0008168">
    <property type="term" value="F:methyltransferase activity"/>
    <property type="evidence" value="ECO:0007669"/>
    <property type="project" value="UniProtKB-KW"/>
</dbReference>
<sequence length="379" mass="41623">MGDDLEREAAVLRRQLVDAMLTEDLLTDPHWRAAFQEVPRHLFLPWFFNRLGSGDWSLVTSLDERWLPSAYQDRVLVTQLDGTEIARQAAALGPVSGTPTCSSSMPTIMAIMLEALEVHSGHKVLEIGTGTGYNTALLCHRLGGDLVSTVDVDPDIVARAEENLSRAGYAPASVTGDGALGHAANSPYDRVLCTCSVSRIPLPWLEQTVPGGQVVTTLNRPIGAGLVRLTATGGPHAEGRVLLDDGRFMPLRAHRTAWSGWPRGPQTSRRQTELSARTLLRPGLRFEFYAGLLLPGVMPWTDEQGGTWLAHADGSWANYVEGVVVQGGPRSLWDLAETAYEQWDALDRPCRDRFGLTVTPEAQYFWLDTPDSPHRWPLA</sequence>